<dbReference type="InterPro" id="IPR036397">
    <property type="entry name" value="RNaseH_sf"/>
</dbReference>
<dbReference type="STRING" id="1095629.A0A0C9X0C4"/>
<reference evidence="1 2" key="1">
    <citation type="submission" date="2014-04" db="EMBL/GenBank/DDBJ databases">
        <authorList>
            <consortium name="DOE Joint Genome Institute"/>
            <person name="Kuo A."/>
            <person name="Kohler A."/>
            <person name="Nagy L.G."/>
            <person name="Floudas D."/>
            <person name="Copeland A."/>
            <person name="Barry K.W."/>
            <person name="Cichocki N."/>
            <person name="Veneault-Fourrey C."/>
            <person name="LaButti K."/>
            <person name="Lindquist E.A."/>
            <person name="Lipzen A."/>
            <person name="Lundell T."/>
            <person name="Morin E."/>
            <person name="Murat C."/>
            <person name="Sun H."/>
            <person name="Tunlid A."/>
            <person name="Henrissat B."/>
            <person name="Grigoriev I.V."/>
            <person name="Hibbett D.S."/>
            <person name="Martin F."/>
            <person name="Nordberg H.P."/>
            <person name="Cantor M.N."/>
            <person name="Hua S.X."/>
        </authorList>
    </citation>
    <scope>NUCLEOTIDE SEQUENCE [LARGE SCALE GENOMIC DNA]</scope>
    <source>
        <strain evidence="1 2">LaAM-08-1</strain>
    </source>
</reference>
<reference evidence="2" key="2">
    <citation type="submission" date="2015-01" db="EMBL/GenBank/DDBJ databases">
        <title>Evolutionary Origins and Diversification of the Mycorrhizal Mutualists.</title>
        <authorList>
            <consortium name="DOE Joint Genome Institute"/>
            <consortium name="Mycorrhizal Genomics Consortium"/>
            <person name="Kohler A."/>
            <person name="Kuo A."/>
            <person name="Nagy L.G."/>
            <person name="Floudas D."/>
            <person name="Copeland A."/>
            <person name="Barry K.W."/>
            <person name="Cichocki N."/>
            <person name="Veneault-Fourrey C."/>
            <person name="LaButti K."/>
            <person name="Lindquist E.A."/>
            <person name="Lipzen A."/>
            <person name="Lundell T."/>
            <person name="Morin E."/>
            <person name="Murat C."/>
            <person name="Riley R."/>
            <person name="Ohm R."/>
            <person name="Sun H."/>
            <person name="Tunlid A."/>
            <person name="Henrissat B."/>
            <person name="Grigoriev I.V."/>
            <person name="Hibbett D.S."/>
            <person name="Martin F."/>
        </authorList>
    </citation>
    <scope>NUCLEOTIDE SEQUENCE [LARGE SCALE GENOMIC DNA]</scope>
    <source>
        <strain evidence="2">LaAM-08-1</strain>
    </source>
</reference>
<protein>
    <submittedName>
        <fullName evidence="1">Uncharacterized protein</fullName>
    </submittedName>
</protein>
<dbReference type="GO" id="GO:0003676">
    <property type="term" value="F:nucleic acid binding"/>
    <property type="evidence" value="ECO:0007669"/>
    <property type="project" value="InterPro"/>
</dbReference>
<keyword evidence="2" id="KW-1185">Reference proteome</keyword>
<evidence type="ECO:0000313" key="1">
    <source>
        <dbReference type="EMBL" id="KIJ90017.1"/>
    </source>
</evidence>
<evidence type="ECO:0000313" key="2">
    <source>
        <dbReference type="Proteomes" id="UP000054477"/>
    </source>
</evidence>
<gene>
    <name evidence="1" type="ORF">K443DRAFT_117221</name>
</gene>
<dbReference type="Gene3D" id="3.30.420.10">
    <property type="entry name" value="Ribonuclease H-like superfamily/Ribonuclease H"/>
    <property type="match status" value="1"/>
</dbReference>
<dbReference type="HOGENOM" id="CLU_033666_12_6_1"/>
<proteinExistence type="predicted"/>
<name>A0A0C9X0C4_9AGAR</name>
<dbReference type="Proteomes" id="UP000054477">
    <property type="component" value="Unassembled WGS sequence"/>
</dbReference>
<organism evidence="1 2">
    <name type="scientific">Laccaria amethystina LaAM-08-1</name>
    <dbReference type="NCBI Taxonomy" id="1095629"/>
    <lineage>
        <taxon>Eukaryota</taxon>
        <taxon>Fungi</taxon>
        <taxon>Dikarya</taxon>
        <taxon>Basidiomycota</taxon>
        <taxon>Agaricomycotina</taxon>
        <taxon>Agaricomycetes</taxon>
        <taxon>Agaricomycetidae</taxon>
        <taxon>Agaricales</taxon>
        <taxon>Agaricineae</taxon>
        <taxon>Hydnangiaceae</taxon>
        <taxon>Laccaria</taxon>
    </lineage>
</organism>
<accession>A0A0C9X0C4</accession>
<dbReference type="OrthoDB" id="2417635at2759"/>
<dbReference type="AlphaFoldDB" id="A0A0C9X0C4"/>
<sequence>MEIIPVWYELKTIIRGLHYPPNTTQQLIAAVHDAWETLPIPDVDKHIVRMSHRVEAILAAKGGHTRF</sequence>
<dbReference type="EMBL" id="KN839318">
    <property type="protein sequence ID" value="KIJ90017.1"/>
    <property type="molecule type" value="Genomic_DNA"/>
</dbReference>